<dbReference type="CDD" id="cd11064">
    <property type="entry name" value="CYP86A"/>
    <property type="match status" value="1"/>
</dbReference>
<dbReference type="EMBL" id="NMUH01000889">
    <property type="protein sequence ID" value="MQL86273.1"/>
    <property type="molecule type" value="Genomic_DNA"/>
</dbReference>
<sequence>MDAVHFSAAHPEGLLAIATSLVFFFVFLVRLKGSAMGGIRSSLVDLPVVGMLPSILLNLHRVHDWAAKVLEDRGCTTWVRGPWLSGMVYLFTSDPAVAKYVTSTRYKNFVRGTRFREILEPVGNSILASDFNESWRVRRRLTLDLMHQPEFQHSHRRTTHRLVEGKLLPFLADLARQGDAVDMQDVLQRFTFDLVCSTFFGVDLGSLSADFPTVPFARAVSDAEEVIVVRFALPPAWWKLMRWLRIGPERKMAAAMRVIDEFIYQHIASKKAELCKDGRRTDNKTQVGEDGAAVDLLRGFIDHQSAGEAKGRTFESDRSLRDTMVEMVVAGWHTTSVSISWLYWLVATHPSVEARILEELASVVRADGGDGGRHPGYTVFDVDELHGCVYLDAVIHETLRLFAPLPLNPFCAVEKDVLPTGEVVKPGTIILLDLYAVGRMEKNWGKDAGEFKPERWITEEGKLIEENSYKFAAFGSGPKMCLGRRVGLAVTKAVAASAIYNFRFNVAEGHRPLPSSSVVLHMKNGLMGSLRERFPR</sequence>
<dbReference type="OrthoDB" id="1470350at2759"/>
<dbReference type="GO" id="GO:0004497">
    <property type="term" value="F:monooxygenase activity"/>
    <property type="evidence" value="ECO:0007669"/>
    <property type="project" value="UniProtKB-KW"/>
</dbReference>
<dbReference type="GO" id="GO:0020037">
    <property type="term" value="F:heme binding"/>
    <property type="evidence" value="ECO:0007669"/>
    <property type="project" value="InterPro"/>
</dbReference>
<dbReference type="PROSITE" id="PS00086">
    <property type="entry name" value="CYTOCHROME_P450"/>
    <property type="match status" value="1"/>
</dbReference>
<dbReference type="Proteomes" id="UP000652761">
    <property type="component" value="Unassembled WGS sequence"/>
</dbReference>
<dbReference type="GO" id="GO:0006629">
    <property type="term" value="P:lipid metabolic process"/>
    <property type="evidence" value="ECO:0007669"/>
    <property type="project" value="UniProtKB-ARBA"/>
</dbReference>
<dbReference type="Pfam" id="PF00067">
    <property type="entry name" value="p450"/>
    <property type="match status" value="1"/>
</dbReference>
<keyword evidence="4 5" id="KW-0408">Iron</keyword>
<protein>
    <recommendedName>
        <fullName evidence="10">Cytochrome P450</fullName>
    </recommendedName>
</protein>
<dbReference type="Gene3D" id="1.10.630.10">
    <property type="entry name" value="Cytochrome P450"/>
    <property type="match status" value="1"/>
</dbReference>
<dbReference type="AlphaFoldDB" id="A0A843V076"/>
<dbReference type="GO" id="GO:0016705">
    <property type="term" value="F:oxidoreductase activity, acting on paired donors, with incorporation or reduction of molecular oxygen"/>
    <property type="evidence" value="ECO:0007669"/>
    <property type="project" value="InterPro"/>
</dbReference>
<dbReference type="InterPro" id="IPR036396">
    <property type="entry name" value="Cyt_P450_sf"/>
</dbReference>
<keyword evidence="9" id="KW-1185">Reference proteome</keyword>
<keyword evidence="2 5" id="KW-0479">Metal-binding</keyword>
<dbReference type="SUPFAM" id="SSF48264">
    <property type="entry name" value="Cytochrome P450"/>
    <property type="match status" value="1"/>
</dbReference>
<dbReference type="InterPro" id="IPR001128">
    <property type="entry name" value="Cyt_P450"/>
</dbReference>
<comment type="cofactor">
    <cofactor evidence="5">
        <name>heme</name>
        <dbReference type="ChEBI" id="CHEBI:30413"/>
    </cofactor>
</comment>
<keyword evidence="7" id="KW-0472">Membrane</keyword>
<name>A0A843V076_COLES</name>
<evidence type="ECO:0000256" key="3">
    <source>
        <dbReference type="ARBA" id="ARBA00023002"/>
    </source>
</evidence>
<proteinExistence type="inferred from homology"/>
<dbReference type="InterPro" id="IPR017972">
    <property type="entry name" value="Cyt_P450_CS"/>
</dbReference>
<evidence type="ECO:0000256" key="7">
    <source>
        <dbReference type="SAM" id="Phobius"/>
    </source>
</evidence>
<evidence type="ECO:0000256" key="2">
    <source>
        <dbReference type="ARBA" id="ARBA00022723"/>
    </source>
</evidence>
<dbReference type="PRINTS" id="PR00385">
    <property type="entry name" value="P450"/>
</dbReference>
<keyword evidence="7" id="KW-0812">Transmembrane</keyword>
<keyword evidence="5 6" id="KW-0349">Heme</keyword>
<evidence type="ECO:0000256" key="6">
    <source>
        <dbReference type="RuleBase" id="RU000461"/>
    </source>
</evidence>
<evidence type="ECO:0008006" key="10">
    <source>
        <dbReference type="Google" id="ProtNLM"/>
    </source>
</evidence>
<reference evidence="8" key="1">
    <citation type="submission" date="2017-07" db="EMBL/GenBank/DDBJ databases">
        <title>Taro Niue Genome Assembly and Annotation.</title>
        <authorList>
            <person name="Atibalentja N."/>
            <person name="Keating K."/>
            <person name="Fields C.J."/>
        </authorList>
    </citation>
    <scope>NUCLEOTIDE SEQUENCE</scope>
    <source>
        <strain evidence="8">Niue_2</strain>
        <tissue evidence="8">Leaf</tissue>
    </source>
</reference>
<evidence type="ECO:0000313" key="9">
    <source>
        <dbReference type="Proteomes" id="UP000652761"/>
    </source>
</evidence>
<comment type="caution">
    <text evidence="8">The sequence shown here is derived from an EMBL/GenBank/DDBJ whole genome shotgun (WGS) entry which is preliminary data.</text>
</comment>
<gene>
    <name evidence="8" type="ORF">Taro_018813</name>
</gene>
<evidence type="ECO:0000256" key="4">
    <source>
        <dbReference type="ARBA" id="ARBA00023004"/>
    </source>
</evidence>
<dbReference type="PANTHER" id="PTHR24296">
    <property type="entry name" value="CYTOCHROME P450"/>
    <property type="match status" value="1"/>
</dbReference>
<accession>A0A843V076</accession>
<keyword evidence="6" id="KW-0503">Monooxygenase</keyword>
<comment type="similarity">
    <text evidence="1 6">Belongs to the cytochrome P450 family.</text>
</comment>
<dbReference type="GO" id="GO:0005506">
    <property type="term" value="F:iron ion binding"/>
    <property type="evidence" value="ECO:0007669"/>
    <property type="project" value="InterPro"/>
</dbReference>
<dbReference type="PRINTS" id="PR00463">
    <property type="entry name" value="EP450I"/>
</dbReference>
<keyword evidence="3 6" id="KW-0560">Oxidoreductase</keyword>
<feature type="binding site" description="axial binding residue" evidence="5">
    <location>
        <position position="481"/>
    </location>
    <ligand>
        <name>heme</name>
        <dbReference type="ChEBI" id="CHEBI:30413"/>
    </ligand>
    <ligandPart>
        <name>Fe</name>
        <dbReference type="ChEBI" id="CHEBI:18248"/>
    </ligandPart>
</feature>
<evidence type="ECO:0000313" key="8">
    <source>
        <dbReference type="EMBL" id="MQL86273.1"/>
    </source>
</evidence>
<evidence type="ECO:0000256" key="1">
    <source>
        <dbReference type="ARBA" id="ARBA00010617"/>
    </source>
</evidence>
<keyword evidence="7" id="KW-1133">Transmembrane helix</keyword>
<organism evidence="8 9">
    <name type="scientific">Colocasia esculenta</name>
    <name type="common">Wild taro</name>
    <name type="synonym">Arum esculentum</name>
    <dbReference type="NCBI Taxonomy" id="4460"/>
    <lineage>
        <taxon>Eukaryota</taxon>
        <taxon>Viridiplantae</taxon>
        <taxon>Streptophyta</taxon>
        <taxon>Embryophyta</taxon>
        <taxon>Tracheophyta</taxon>
        <taxon>Spermatophyta</taxon>
        <taxon>Magnoliopsida</taxon>
        <taxon>Liliopsida</taxon>
        <taxon>Araceae</taxon>
        <taxon>Aroideae</taxon>
        <taxon>Colocasieae</taxon>
        <taxon>Colocasia</taxon>
    </lineage>
</organism>
<feature type="transmembrane region" description="Helical" evidence="7">
    <location>
        <begin position="13"/>
        <end position="31"/>
    </location>
</feature>
<dbReference type="InterPro" id="IPR002401">
    <property type="entry name" value="Cyt_P450_E_grp-I"/>
</dbReference>
<evidence type="ECO:0000256" key="5">
    <source>
        <dbReference type="PIRSR" id="PIRSR602401-1"/>
    </source>
</evidence>